<keyword evidence="2" id="KW-0805">Transcription regulation</keyword>
<dbReference type="InterPro" id="IPR013325">
    <property type="entry name" value="RNA_pol_sigma_r2"/>
</dbReference>
<keyword evidence="5" id="KW-0804">Transcription</keyword>
<dbReference type="CDD" id="cd06171">
    <property type="entry name" value="Sigma70_r4"/>
    <property type="match status" value="1"/>
</dbReference>
<evidence type="ECO:0000256" key="3">
    <source>
        <dbReference type="ARBA" id="ARBA00023082"/>
    </source>
</evidence>
<dbReference type="SUPFAM" id="SSF88659">
    <property type="entry name" value="Sigma3 and sigma4 domains of RNA polymerase sigma factors"/>
    <property type="match status" value="1"/>
</dbReference>
<sequence>MEEDKKKYETFEEMYLSTYRLVYIFIRDCTQDWDVAEEVSAIIWTKISERPEKYLDQEILQLHNYIRTMVKNEICEQYRKKDRENRILEKASEIFNISHTTEDDFLLKENLNALEKARAQLSEDERLLLELRFNQELSIKETGKVMGINQSAVKMRQCRVLLKLRKLID</sequence>
<comment type="similarity">
    <text evidence="1">Belongs to the sigma-70 factor family. ECF subfamily.</text>
</comment>
<evidence type="ECO:0000256" key="5">
    <source>
        <dbReference type="ARBA" id="ARBA00023163"/>
    </source>
</evidence>
<dbReference type="EMBL" id="QXWK01000058">
    <property type="protein sequence ID" value="NBH63030.1"/>
    <property type="molecule type" value="Genomic_DNA"/>
</dbReference>
<protein>
    <submittedName>
        <fullName evidence="8">Sigma-70 family RNA polymerase sigma factor</fullName>
    </submittedName>
</protein>
<dbReference type="GO" id="GO:0003677">
    <property type="term" value="F:DNA binding"/>
    <property type="evidence" value="ECO:0007669"/>
    <property type="project" value="UniProtKB-KW"/>
</dbReference>
<dbReference type="GO" id="GO:0016987">
    <property type="term" value="F:sigma factor activity"/>
    <property type="evidence" value="ECO:0007669"/>
    <property type="project" value="UniProtKB-KW"/>
</dbReference>
<evidence type="ECO:0000256" key="4">
    <source>
        <dbReference type="ARBA" id="ARBA00023125"/>
    </source>
</evidence>
<dbReference type="InterPro" id="IPR039425">
    <property type="entry name" value="RNA_pol_sigma-70-like"/>
</dbReference>
<proteinExistence type="inferred from homology"/>
<name>A0A845QLQ3_9FIRM</name>
<dbReference type="RefSeq" id="WP_160203304.1">
    <property type="nucleotide sequence ID" value="NZ_QXWK01000058.1"/>
</dbReference>
<dbReference type="Proteomes" id="UP000446866">
    <property type="component" value="Unassembled WGS sequence"/>
</dbReference>
<dbReference type="InterPro" id="IPR013324">
    <property type="entry name" value="RNA_pol_sigma_r3/r4-like"/>
</dbReference>
<keyword evidence="4" id="KW-0238">DNA-binding</keyword>
<organism evidence="8 9">
    <name type="scientific">Anaerotruncus colihominis</name>
    <dbReference type="NCBI Taxonomy" id="169435"/>
    <lineage>
        <taxon>Bacteria</taxon>
        <taxon>Bacillati</taxon>
        <taxon>Bacillota</taxon>
        <taxon>Clostridia</taxon>
        <taxon>Eubacteriales</taxon>
        <taxon>Oscillospiraceae</taxon>
        <taxon>Anaerotruncus</taxon>
    </lineage>
</organism>
<dbReference type="InterPro" id="IPR014284">
    <property type="entry name" value="RNA_pol_sigma-70_dom"/>
</dbReference>
<evidence type="ECO:0000256" key="1">
    <source>
        <dbReference type="ARBA" id="ARBA00010641"/>
    </source>
</evidence>
<dbReference type="Pfam" id="PF04545">
    <property type="entry name" value="Sigma70_r4"/>
    <property type="match status" value="1"/>
</dbReference>
<evidence type="ECO:0000256" key="6">
    <source>
        <dbReference type="SAM" id="Coils"/>
    </source>
</evidence>
<gene>
    <name evidence="8" type="ORF">D0435_15420</name>
</gene>
<feature type="coiled-coil region" evidence="6">
    <location>
        <begin position="107"/>
        <end position="134"/>
    </location>
</feature>
<dbReference type="PANTHER" id="PTHR43133:SF8">
    <property type="entry name" value="RNA POLYMERASE SIGMA FACTOR HI_1459-RELATED"/>
    <property type="match status" value="1"/>
</dbReference>
<keyword evidence="9" id="KW-1185">Reference proteome</keyword>
<dbReference type="Gene3D" id="1.10.1740.10">
    <property type="match status" value="1"/>
</dbReference>
<evidence type="ECO:0000313" key="9">
    <source>
        <dbReference type="Proteomes" id="UP000446866"/>
    </source>
</evidence>
<reference evidence="8 9" key="1">
    <citation type="submission" date="2018-08" db="EMBL/GenBank/DDBJ databases">
        <title>Murine metabolic-syndrome-specific gut microbial biobank.</title>
        <authorList>
            <person name="Liu C."/>
        </authorList>
    </citation>
    <scope>NUCLEOTIDE SEQUENCE [LARGE SCALE GENOMIC DNA]</scope>
    <source>
        <strain evidence="8 9">28</strain>
    </source>
</reference>
<evidence type="ECO:0000259" key="7">
    <source>
        <dbReference type="Pfam" id="PF04545"/>
    </source>
</evidence>
<dbReference type="AlphaFoldDB" id="A0A845QLQ3"/>
<evidence type="ECO:0000256" key="2">
    <source>
        <dbReference type="ARBA" id="ARBA00023015"/>
    </source>
</evidence>
<comment type="caution">
    <text evidence="8">The sequence shown here is derived from an EMBL/GenBank/DDBJ whole genome shotgun (WGS) entry which is preliminary data.</text>
</comment>
<accession>A0A845QLQ3</accession>
<dbReference type="InterPro" id="IPR007630">
    <property type="entry name" value="RNA_pol_sigma70_r4"/>
</dbReference>
<keyword evidence="3" id="KW-0731">Sigma factor</keyword>
<dbReference type="SUPFAM" id="SSF88946">
    <property type="entry name" value="Sigma2 domain of RNA polymerase sigma factors"/>
    <property type="match status" value="1"/>
</dbReference>
<dbReference type="InterPro" id="IPR036388">
    <property type="entry name" value="WH-like_DNA-bd_sf"/>
</dbReference>
<keyword evidence="6" id="KW-0175">Coiled coil</keyword>
<feature type="domain" description="RNA polymerase sigma-70 region 4" evidence="7">
    <location>
        <begin position="119"/>
        <end position="166"/>
    </location>
</feature>
<dbReference type="PANTHER" id="PTHR43133">
    <property type="entry name" value="RNA POLYMERASE ECF-TYPE SIGMA FACTO"/>
    <property type="match status" value="1"/>
</dbReference>
<evidence type="ECO:0000313" key="8">
    <source>
        <dbReference type="EMBL" id="NBH63030.1"/>
    </source>
</evidence>
<dbReference type="NCBIfam" id="TIGR02937">
    <property type="entry name" value="sigma70-ECF"/>
    <property type="match status" value="1"/>
</dbReference>
<dbReference type="Gene3D" id="1.10.10.10">
    <property type="entry name" value="Winged helix-like DNA-binding domain superfamily/Winged helix DNA-binding domain"/>
    <property type="match status" value="1"/>
</dbReference>
<dbReference type="GO" id="GO:0006352">
    <property type="term" value="P:DNA-templated transcription initiation"/>
    <property type="evidence" value="ECO:0007669"/>
    <property type="project" value="InterPro"/>
</dbReference>